<reference evidence="3" key="1">
    <citation type="submission" date="2020-07" db="EMBL/GenBank/DDBJ databases">
        <authorList>
            <person name="Lin J."/>
        </authorList>
    </citation>
    <scope>NUCLEOTIDE SEQUENCE</scope>
</reference>
<dbReference type="Gene3D" id="4.10.60.10">
    <property type="entry name" value="Zinc finger, CCHC-type"/>
    <property type="match status" value="1"/>
</dbReference>
<accession>A0A6V7P516</accession>
<name>A0A6V7P516_ANACO</name>
<feature type="region of interest" description="Disordered" evidence="1">
    <location>
        <begin position="111"/>
        <end position="130"/>
    </location>
</feature>
<dbReference type="InterPro" id="IPR001878">
    <property type="entry name" value="Znf_CCHC"/>
</dbReference>
<proteinExistence type="predicted"/>
<feature type="compositionally biased region" description="Polar residues" evidence="1">
    <location>
        <begin position="117"/>
        <end position="130"/>
    </location>
</feature>
<dbReference type="AlphaFoldDB" id="A0A6V7P516"/>
<feature type="domain" description="CCHC-type" evidence="2">
    <location>
        <begin position="146"/>
        <end position="162"/>
    </location>
</feature>
<sequence>MIVNAEGMLLMLRPQGDWKRKKAVKRVALADEVGRELLACKDLINGEESTLPEAGSPTARDAQNGVTAELHRGNGVGAADSPGDSWTSCVKRVGGRSKSVFTEARSFKEALLRGSGPQASKPPTRTQQSTTFWSTRFNKSKRGGGRCFRCLASDHWAADCRDPIKCIRCLRSGHRASSCKEKAGSTRNKMNRFLQRRERTPRVYVPYTQEFLQRREQRRNVVLADVIQPANLGPDPSTTIAEALARRFGATPRTSQYPGFGSGTLLFSSQNGCQRR</sequence>
<organism evidence="3">
    <name type="scientific">Ananas comosus var. bracteatus</name>
    <name type="common">red pineapple</name>
    <dbReference type="NCBI Taxonomy" id="296719"/>
    <lineage>
        <taxon>Eukaryota</taxon>
        <taxon>Viridiplantae</taxon>
        <taxon>Streptophyta</taxon>
        <taxon>Embryophyta</taxon>
        <taxon>Tracheophyta</taxon>
        <taxon>Spermatophyta</taxon>
        <taxon>Magnoliopsida</taxon>
        <taxon>Liliopsida</taxon>
        <taxon>Poales</taxon>
        <taxon>Bromeliaceae</taxon>
        <taxon>Bromelioideae</taxon>
        <taxon>Ananas</taxon>
    </lineage>
</organism>
<dbReference type="InterPro" id="IPR036875">
    <property type="entry name" value="Znf_CCHC_sf"/>
</dbReference>
<dbReference type="SMART" id="SM00343">
    <property type="entry name" value="ZnF_C2HC"/>
    <property type="match status" value="2"/>
</dbReference>
<evidence type="ECO:0000256" key="1">
    <source>
        <dbReference type="SAM" id="MobiDB-lite"/>
    </source>
</evidence>
<dbReference type="EMBL" id="LR862145">
    <property type="protein sequence ID" value="CAD1825921.1"/>
    <property type="molecule type" value="Genomic_DNA"/>
</dbReference>
<evidence type="ECO:0000313" key="3">
    <source>
        <dbReference type="EMBL" id="CAD1825921.1"/>
    </source>
</evidence>
<protein>
    <recommendedName>
        <fullName evidence="2">CCHC-type domain-containing protein</fullName>
    </recommendedName>
</protein>
<gene>
    <name evidence="3" type="ORF">CB5_LOCUS9132</name>
</gene>
<dbReference type="GO" id="GO:0008270">
    <property type="term" value="F:zinc ion binding"/>
    <property type="evidence" value="ECO:0007669"/>
    <property type="project" value="InterPro"/>
</dbReference>
<dbReference type="SUPFAM" id="SSF57756">
    <property type="entry name" value="Retrovirus zinc finger-like domains"/>
    <property type="match status" value="1"/>
</dbReference>
<evidence type="ECO:0000259" key="2">
    <source>
        <dbReference type="SMART" id="SM00343"/>
    </source>
</evidence>
<feature type="domain" description="CCHC-type" evidence="2">
    <location>
        <begin position="165"/>
        <end position="181"/>
    </location>
</feature>
<dbReference type="GO" id="GO:0003676">
    <property type="term" value="F:nucleic acid binding"/>
    <property type="evidence" value="ECO:0007669"/>
    <property type="project" value="InterPro"/>
</dbReference>